<evidence type="ECO:0000256" key="2">
    <source>
        <dbReference type="ARBA" id="ARBA00022475"/>
    </source>
</evidence>
<keyword evidence="2" id="KW-1003">Cell membrane</keyword>
<evidence type="ECO:0000256" key="4">
    <source>
        <dbReference type="ARBA" id="ARBA00022989"/>
    </source>
</evidence>
<evidence type="ECO:0000313" key="9">
    <source>
        <dbReference type="Proteomes" id="UP000320421"/>
    </source>
</evidence>
<feature type="transmembrane region" description="Helical" evidence="6">
    <location>
        <begin position="86"/>
        <end position="104"/>
    </location>
</feature>
<evidence type="ECO:0000256" key="3">
    <source>
        <dbReference type="ARBA" id="ARBA00022692"/>
    </source>
</evidence>
<dbReference type="InterPro" id="IPR051258">
    <property type="entry name" value="Diverse_Substrate_Transporter"/>
</dbReference>
<feature type="transmembrane region" description="Helical" evidence="6">
    <location>
        <begin position="26"/>
        <end position="44"/>
    </location>
</feature>
<dbReference type="PANTHER" id="PTHR42920:SF5">
    <property type="entry name" value="EAMA DOMAIN-CONTAINING PROTEIN"/>
    <property type="match status" value="1"/>
</dbReference>
<dbReference type="AlphaFoldDB" id="A0A517PIQ6"/>
<feature type="domain" description="EamA" evidence="7">
    <location>
        <begin position="26"/>
        <end position="154"/>
    </location>
</feature>
<feature type="transmembrane region" description="Helical" evidence="6">
    <location>
        <begin position="110"/>
        <end position="131"/>
    </location>
</feature>
<dbReference type="EMBL" id="CP036266">
    <property type="protein sequence ID" value="QDT19267.1"/>
    <property type="molecule type" value="Genomic_DNA"/>
</dbReference>
<feature type="transmembrane region" description="Helical" evidence="6">
    <location>
        <begin position="252"/>
        <end position="271"/>
    </location>
</feature>
<evidence type="ECO:0000256" key="6">
    <source>
        <dbReference type="SAM" id="Phobius"/>
    </source>
</evidence>
<feature type="transmembrane region" description="Helical" evidence="6">
    <location>
        <begin position="192"/>
        <end position="210"/>
    </location>
</feature>
<keyword evidence="3 6" id="KW-0812">Transmembrane</keyword>
<feature type="transmembrane region" description="Helical" evidence="6">
    <location>
        <begin position="56"/>
        <end position="74"/>
    </location>
</feature>
<feature type="domain" description="EamA" evidence="7">
    <location>
        <begin position="165"/>
        <end position="292"/>
    </location>
</feature>
<dbReference type="InterPro" id="IPR000620">
    <property type="entry name" value="EamA_dom"/>
</dbReference>
<protein>
    <submittedName>
        <fullName evidence="8">EamA-like transporter family protein</fullName>
    </submittedName>
</protein>
<feature type="transmembrane region" description="Helical" evidence="6">
    <location>
        <begin position="138"/>
        <end position="159"/>
    </location>
</feature>
<evidence type="ECO:0000259" key="7">
    <source>
        <dbReference type="Pfam" id="PF00892"/>
    </source>
</evidence>
<keyword evidence="9" id="KW-1185">Reference proteome</keyword>
<dbReference type="OrthoDB" id="9814731at2"/>
<comment type="subcellular location">
    <subcellularLocation>
        <location evidence="1">Cell membrane</location>
        <topology evidence="1">Multi-pass membrane protein</topology>
    </subcellularLocation>
</comment>
<dbReference type="Proteomes" id="UP000320421">
    <property type="component" value="Chromosome"/>
</dbReference>
<keyword evidence="4 6" id="KW-1133">Transmembrane helix</keyword>
<dbReference type="GO" id="GO:0005886">
    <property type="term" value="C:plasma membrane"/>
    <property type="evidence" value="ECO:0007669"/>
    <property type="project" value="UniProtKB-SubCell"/>
</dbReference>
<feature type="transmembrane region" description="Helical" evidence="6">
    <location>
        <begin position="165"/>
        <end position="185"/>
    </location>
</feature>
<dbReference type="InterPro" id="IPR037185">
    <property type="entry name" value="EmrE-like"/>
</dbReference>
<dbReference type="SUPFAM" id="SSF103481">
    <property type="entry name" value="Multidrug resistance efflux transporter EmrE"/>
    <property type="match status" value="2"/>
</dbReference>
<feature type="transmembrane region" description="Helical" evidence="6">
    <location>
        <begin position="277"/>
        <end position="297"/>
    </location>
</feature>
<evidence type="ECO:0000256" key="5">
    <source>
        <dbReference type="ARBA" id="ARBA00023136"/>
    </source>
</evidence>
<evidence type="ECO:0000256" key="1">
    <source>
        <dbReference type="ARBA" id="ARBA00004651"/>
    </source>
</evidence>
<reference evidence="8 9" key="1">
    <citation type="submission" date="2019-02" db="EMBL/GenBank/DDBJ databases">
        <title>Deep-cultivation of Planctomycetes and their phenomic and genomic characterization uncovers novel biology.</title>
        <authorList>
            <person name="Wiegand S."/>
            <person name="Jogler M."/>
            <person name="Boedeker C."/>
            <person name="Pinto D."/>
            <person name="Vollmers J."/>
            <person name="Rivas-Marin E."/>
            <person name="Kohn T."/>
            <person name="Peeters S.H."/>
            <person name="Heuer A."/>
            <person name="Rast P."/>
            <person name="Oberbeckmann S."/>
            <person name="Bunk B."/>
            <person name="Jeske O."/>
            <person name="Meyerdierks A."/>
            <person name="Storesund J.E."/>
            <person name="Kallscheuer N."/>
            <person name="Luecker S."/>
            <person name="Lage O.M."/>
            <person name="Pohl T."/>
            <person name="Merkel B.J."/>
            <person name="Hornburger P."/>
            <person name="Mueller R.-W."/>
            <person name="Bruemmer F."/>
            <person name="Labrenz M."/>
            <person name="Spormann A.M."/>
            <person name="Op den Camp H."/>
            <person name="Overmann J."/>
            <person name="Amann R."/>
            <person name="Jetten M.S.M."/>
            <person name="Mascher T."/>
            <person name="Medema M.H."/>
            <person name="Devos D.P."/>
            <person name="Kaster A.-K."/>
            <person name="Ovreas L."/>
            <person name="Rohde M."/>
            <person name="Galperin M.Y."/>
            <person name="Jogler C."/>
        </authorList>
    </citation>
    <scope>NUCLEOTIDE SEQUENCE [LARGE SCALE GENOMIC DNA]</scope>
    <source>
        <strain evidence="8 9">HG66A1</strain>
    </source>
</reference>
<keyword evidence="5 6" id="KW-0472">Membrane</keyword>
<name>A0A517PIQ6_9PLAN</name>
<dbReference type="Pfam" id="PF00892">
    <property type="entry name" value="EamA"/>
    <property type="match status" value="2"/>
</dbReference>
<gene>
    <name evidence="8" type="ORF">HG66A1_10310</name>
</gene>
<feature type="transmembrane region" description="Helical" evidence="6">
    <location>
        <begin position="222"/>
        <end position="240"/>
    </location>
</feature>
<evidence type="ECO:0000313" key="8">
    <source>
        <dbReference type="EMBL" id="QDT19267.1"/>
    </source>
</evidence>
<proteinExistence type="predicted"/>
<dbReference type="PANTHER" id="PTHR42920">
    <property type="entry name" value="OS03G0707200 PROTEIN-RELATED"/>
    <property type="match status" value="1"/>
</dbReference>
<accession>A0A517PIQ6</accession>
<sequence>MPGPGGQESLQMTDDVDRGKLYRARLLVLLASVLWSLSGLFIKSPPFQSIPAEDRGLILACYRALFAGLFLLPLVRFRHMRWRPALIPLLVAFATMNLLFVTAMTRTSAAAAIFLQNTSVVWAMLFGYFLLQERIERGSVLSILIVLAGILCIVAGDWAGENYDGNLIALTSGVCYALVVIFFRVLRDEHPAWLVALCLLTSAAIVAPWVWSLDITLTGQQFFLLALLGVIQLGTPYVVFSHAVKTVNSQEAALLVLTEPILNPIWVWLFWGETVTVSTFVGCALIVAGLLVRFILFRPRQVLPQERQSAS</sequence>
<organism evidence="8 9">
    <name type="scientific">Gimesia chilikensis</name>
    <dbReference type="NCBI Taxonomy" id="2605989"/>
    <lineage>
        <taxon>Bacteria</taxon>
        <taxon>Pseudomonadati</taxon>
        <taxon>Planctomycetota</taxon>
        <taxon>Planctomycetia</taxon>
        <taxon>Planctomycetales</taxon>
        <taxon>Planctomycetaceae</taxon>
        <taxon>Gimesia</taxon>
    </lineage>
</organism>